<evidence type="ECO:0000256" key="2">
    <source>
        <dbReference type="SAM" id="Phobius"/>
    </source>
</evidence>
<evidence type="ECO:0000313" key="5">
    <source>
        <dbReference type="Proteomes" id="UP000717696"/>
    </source>
</evidence>
<keyword evidence="5" id="KW-1185">Reference proteome</keyword>
<dbReference type="EMBL" id="JAGMUU010000027">
    <property type="protein sequence ID" value="KAH7121775.1"/>
    <property type="molecule type" value="Genomic_DNA"/>
</dbReference>
<protein>
    <submittedName>
        <fullName evidence="4">Alkaline-phosphatase-like protein</fullName>
    </submittedName>
</protein>
<dbReference type="OrthoDB" id="96314at2759"/>
<dbReference type="Gene3D" id="3.40.720.10">
    <property type="entry name" value="Alkaline Phosphatase, subunit A"/>
    <property type="match status" value="1"/>
</dbReference>
<accession>A0A9P9IJQ2</accession>
<dbReference type="AlphaFoldDB" id="A0A9P9IJQ2"/>
<dbReference type="Pfam" id="PF00884">
    <property type="entry name" value="Sulfatase"/>
    <property type="match status" value="1"/>
</dbReference>
<dbReference type="Proteomes" id="UP000717696">
    <property type="component" value="Unassembled WGS sequence"/>
</dbReference>
<feature type="transmembrane region" description="Helical" evidence="2">
    <location>
        <begin position="114"/>
        <end position="135"/>
    </location>
</feature>
<reference evidence="4" key="1">
    <citation type="journal article" date="2021" name="Nat. Commun.">
        <title>Genetic determinants of endophytism in the Arabidopsis root mycobiome.</title>
        <authorList>
            <person name="Mesny F."/>
            <person name="Miyauchi S."/>
            <person name="Thiergart T."/>
            <person name="Pickel B."/>
            <person name="Atanasova L."/>
            <person name="Karlsson M."/>
            <person name="Huettel B."/>
            <person name="Barry K.W."/>
            <person name="Haridas S."/>
            <person name="Chen C."/>
            <person name="Bauer D."/>
            <person name="Andreopoulos W."/>
            <person name="Pangilinan J."/>
            <person name="LaButti K."/>
            <person name="Riley R."/>
            <person name="Lipzen A."/>
            <person name="Clum A."/>
            <person name="Drula E."/>
            <person name="Henrissat B."/>
            <person name="Kohler A."/>
            <person name="Grigoriev I.V."/>
            <person name="Martin F.M."/>
            <person name="Hacquard S."/>
        </authorList>
    </citation>
    <scope>NUCLEOTIDE SEQUENCE</scope>
    <source>
        <strain evidence="4">MPI-CAGE-AT-0021</strain>
    </source>
</reference>
<dbReference type="PANTHER" id="PTHR43751:SF3">
    <property type="entry name" value="SULFATASE N-TERMINAL DOMAIN-CONTAINING PROTEIN"/>
    <property type="match status" value="1"/>
</dbReference>
<evidence type="ECO:0000256" key="1">
    <source>
        <dbReference type="SAM" id="MobiDB-lite"/>
    </source>
</evidence>
<dbReference type="InterPro" id="IPR017850">
    <property type="entry name" value="Alkaline_phosphatase_core_sf"/>
</dbReference>
<dbReference type="InterPro" id="IPR000917">
    <property type="entry name" value="Sulfatase_N"/>
</dbReference>
<dbReference type="InterPro" id="IPR052701">
    <property type="entry name" value="GAG_Ulvan_Degrading_Sulfatases"/>
</dbReference>
<gene>
    <name evidence="4" type="ORF">B0J13DRAFT_485508</name>
</gene>
<proteinExistence type="predicted"/>
<evidence type="ECO:0000259" key="3">
    <source>
        <dbReference type="Pfam" id="PF00884"/>
    </source>
</evidence>
<keyword evidence="2" id="KW-0472">Membrane</keyword>
<feature type="transmembrane region" description="Helical" evidence="2">
    <location>
        <begin position="65"/>
        <end position="93"/>
    </location>
</feature>
<dbReference type="SUPFAM" id="SSF53649">
    <property type="entry name" value="Alkaline phosphatase-like"/>
    <property type="match status" value="1"/>
</dbReference>
<feature type="transmembrane region" description="Helical" evidence="2">
    <location>
        <begin position="229"/>
        <end position="246"/>
    </location>
</feature>
<name>A0A9P9IJQ2_9HYPO</name>
<feature type="transmembrane region" description="Helical" evidence="2">
    <location>
        <begin position="141"/>
        <end position="165"/>
    </location>
</feature>
<feature type="region of interest" description="Disordered" evidence="1">
    <location>
        <begin position="171"/>
        <end position="198"/>
    </location>
</feature>
<feature type="domain" description="Sulfatase N-terminal" evidence="3">
    <location>
        <begin position="498"/>
        <end position="770"/>
    </location>
</feature>
<comment type="caution">
    <text evidence="4">The sequence shown here is derived from an EMBL/GenBank/DDBJ whole genome shotgun (WGS) entry which is preliminary data.</text>
</comment>
<dbReference type="PANTHER" id="PTHR43751">
    <property type="entry name" value="SULFATASE"/>
    <property type="match status" value="1"/>
</dbReference>
<feature type="transmembrane region" description="Helical" evidence="2">
    <location>
        <begin position="6"/>
        <end position="27"/>
    </location>
</feature>
<feature type="compositionally biased region" description="Acidic residues" evidence="1">
    <location>
        <begin position="185"/>
        <end position="198"/>
    </location>
</feature>
<keyword evidence="2" id="KW-0812">Transmembrane</keyword>
<organism evidence="4 5">
    <name type="scientific">Dactylonectria estremocensis</name>
    <dbReference type="NCBI Taxonomy" id="1079267"/>
    <lineage>
        <taxon>Eukaryota</taxon>
        <taxon>Fungi</taxon>
        <taxon>Dikarya</taxon>
        <taxon>Ascomycota</taxon>
        <taxon>Pezizomycotina</taxon>
        <taxon>Sordariomycetes</taxon>
        <taxon>Hypocreomycetidae</taxon>
        <taxon>Hypocreales</taxon>
        <taxon>Nectriaceae</taxon>
        <taxon>Dactylonectria</taxon>
    </lineage>
</organism>
<evidence type="ECO:0000313" key="4">
    <source>
        <dbReference type="EMBL" id="KAH7121775.1"/>
    </source>
</evidence>
<feature type="transmembrane region" description="Helical" evidence="2">
    <location>
        <begin position="34"/>
        <end position="59"/>
    </location>
</feature>
<keyword evidence="2" id="KW-1133">Transmembrane helix</keyword>
<sequence>MSAAFVPYCFSIIFVSVTLTKLVHLYVNANIVPAGLFVLYFPSFLLPDALVIFTARLALRRERGWVSFPMCALGCLMAFIIFCAASSQLGFFYETNAEMEWRDAAGFAGDADGLKVLLSGMGTVLVAGMLILFIAWFAKAILYRAVGTLLVGLGAPLVFVYRSALRRTRKSRPRRRVERQPDWSSDSEDYSNYDSDLENDSEEAVALVHGEKWADSLGQAANCFHKTRSWVAIAAVFVFLALTTILRPSTPYNQISTTLPFPLLDMFQSKPDPCDEQGLVNNNKWPFPDLINESNWEEPSERSKGWAPGADSKLVNHYRQTVPAWLPSLTQPGFHKWAIAPPEPVSNSSASSTNSFVQAEADDHDDSHLKCDFSAANDTFYNPVADPMKITNLENDILPVLQEALGNGTVKIKHIALIMMESVREELFPIQQGSGIHKFIMDSHKKEQMDHANSLVSRLSPNAEKITGKSGNFVSDSGVLYQPAVPEWNDTTRDGFGGINVQGALTTSSASTKSFAAIHCGTWPMPVDMFEESETLSYQPCITEILELFNKMKENTSTTDFQQQQWYPGFFQSITDGYDRQDKFEAKIGFKHIVNKEKLDIDATDGDDLEEINYFGYGEKTVKSHIEDYIKKTLADDQRIFFTHFTSTTHHPWGVPSGFNSQKYMNTRGTNRWHKDFNKYLNAIRYTDAWMGEMMQMFQDLGIANETLVVFVGDHGQAFKEDDFKTGTYENGHIANFRVPITFRHPNLPRVQYKANSTSVSILPTILDLLINSGSLNADDTAAASDIVQDYEGQSFLREYKTTHNGRRAWNFGVVNAGGRMLSVTSADAPWRLVVPLDTRSPYRFTDIQKDPLELDSLLKWSVKSMAASARRKYDNDAAEWVVEAEAVAKWWGLERKRLWAYQAES</sequence>